<dbReference type="NCBIfam" id="NF045725">
    <property type="entry name" value="TmcD_fam"/>
    <property type="match status" value="1"/>
</dbReference>
<evidence type="ECO:0000313" key="2">
    <source>
        <dbReference type="Proteomes" id="UP001061361"/>
    </source>
</evidence>
<dbReference type="EMBL" id="AP026708">
    <property type="protein sequence ID" value="BDQ34966.1"/>
    <property type="molecule type" value="Genomic_DNA"/>
</dbReference>
<sequence>MGKISSWDWEIGQKTVVESLSPLDGHEWQEEPYVSPDGETIAAIVKVGDGEFSIRTNNTVWEATFEKIWYPKFSPDGRLTAICQQDMEWALFADGESVGEATDYVWDTLISEDGSTFATMYKSMEQYGMCVNGEPWENLYENLSQPALSKDGAHTAGVAQVKSMAAADLEAFKSGAYSVVVDGKPWDNMYVNIWTPRFNDAGDKVAAQVRVTVYDNTIAVDDVPWTKTFNQVWEPVFNPKDDSVAAPAREGGKWGVAKDGAFIWEPRYIQCLELQYDASGDNLWAVVATSYGQFTACRNNAPWSETYPTANDLVVSPDGTRAGLLTSEYNENFKIVVDGTAWTGTYDMAWPVAFSADSKNVACMVEKDGKRRILVNGKAYERDFDQAWPPVFNEDGTKVLIRAIENNSYVRIVADVAQF</sequence>
<proteinExistence type="predicted"/>
<dbReference type="SUPFAM" id="SSF82171">
    <property type="entry name" value="DPP6 N-terminal domain-like"/>
    <property type="match status" value="1"/>
</dbReference>
<protein>
    <recommendedName>
        <fullName evidence="3">WD40 repeat domain-containing protein</fullName>
    </recommendedName>
</protein>
<organism evidence="1 2">
    <name type="scientific">Pseudodesulfovibrio portus</name>
    <dbReference type="NCBI Taxonomy" id="231439"/>
    <lineage>
        <taxon>Bacteria</taxon>
        <taxon>Pseudomonadati</taxon>
        <taxon>Thermodesulfobacteriota</taxon>
        <taxon>Desulfovibrionia</taxon>
        <taxon>Desulfovibrionales</taxon>
        <taxon>Desulfovibrionaceae</taxon>
    </lineage>
</organism>
<keyword evidence="2" id="KW-1185">Reference proteome</keyword>
<evidence type="ECO:0000313" key="1">
    <source>
        <dbReference type="EMBL" id="BDQ34966.1"/>
    </source>
</evidence>
<dbReference type="Proteomes" id="UP001061361">
    <property type="component" value="Chromosome"/>
</dbReference>
<accession>A0ABM8ATY8</accession>
<name>A0ABM8ATY8_9BACT</name>
<evidence type="ECO:0008006" key="3">
    <source>
        <dbReference type="Google" id="ProtNLM"/>
    </source>
</evidence>
<reference evidence="1" key="1">
    <citation type="submission" date="2022-08" db="EMBL/GenBank/DDBJ databases">
        <title>Genome Sequence of the sulphate-reducing bacterium, Pseudodesulfovibrio portus JCM14722.</title>
        <authorList>
            <person name="Kondo R."/>
            <person name="Kataoka T."/>
        </authorList>
    </citation>
    <scope>NUCLEOTIDE SEQUENCE</scope>
    <source>
        <strain evidence="1">JCM 14722</strain>
    </source>
</reference>
<gene>
    <name evidence="1" type="ORF">JCM14722_25080</name>
</gene>
<dbReference type="RefSeq" id="WP_264981858.1">
    <property type="nucleotide sequence ID" value="NZ_AP026708.1"/>
</dbReference>